<evidence type="ECO:0000313" key="2">
    <source>
        <dbReference type="EMBL" id="MCP1102811.1"/>
    </source>
</evidence>
<dbReference type="Pfam" id="PF04397">
    <property type="entry name" value="LytTR"/>
    <property type="match status" value="1"/>
</dbReference>
<evidence type="ECO:0000313" key="3">
    <source>
        <dbReference type="Proteomes" id="UP001523566"/>
    </source>
</evidence>
<dbReference type="RefSeq" id="WP_262066597.1">
    <property type="nucleotide sequence ID" value="NZ_JAMXOD010000014.1"/>
</dbReference>
<feature type="domain" description="HTH LytTR-type" evidence="1">
    <location>
        <begin position="44"/>
        <end position="148"/>
    </location>
</feature>
<keyword evidence="3" id="KW-1185">Reference proteome</keyword>
<dbReference type="InterPro" id="IPR046947">
    <property type="entry name" value="LytR-like"/>
</dbReference>
<sequence>MKIIKVNIEFVDNLEEESIHLKIQQLDDSLMQLINMLKLKDSFLFAQRGEKNYRIYLKNIYYFEAVEKKVFVYTKEHIYEVKDKLYQIEEKYESLDFLRVSKSVIVNINKIEAIYPALSGRFEVELYNGERLWISRSYVMDIKAKLGLER</sequence>
<name>A0ABT1EAD9_9FIRM</name>
<accession>A0ABT1EAD9</accession>
<evidence type="ECO:0000259" key="1">
    <source>
        <dbReference type="PROSITE" id="PS50930"/>
    </source>
</evidence>
<keyword evidence="2" id="KW-0238">DNA-binding</keyword>
<reference evidence="2 3" key="1">
    <citation type="journal article" date="2022" name="Genome Biol. Evol.">
        <title>Host diet, physiology and behaviors set the stage for Lachnospiraceae cladogenesis.</title>
        <authorList>
            <person name="Vera-Ponce De Leon A."/>
            <person name="Schneider M."/>
            <person name="Jahnes B.C."/>
            <person name="Sadowski V."/>
            <person name="Camuy-Velez L.A."/>
            <person name="Duan J."/>
            <person name="Sabree Z.L."/>
        </authorList>
    </citation>
    <scope>NUCLEOTIDE SEQUENCE [LARGE SCALE GENOMIC DNA]</scope>
    <source>
        <strain evidence="2 3">PAL113</strain>
    </source>
</reference>
<proteinExistence type="predicted"/>
<dbReference type="SMART" id="SM00850">
    <property type="entry name" value="LytTR"/>
    <property type="match status" value="1"/>
</dbReference>
<dbReference type="Gene3D" id="2.40.50.1020">
    <property type="entry name" value="LytTr DNA-binding domain"/>
    <property type="match status" value="1"/>
</dbReference>
<dbReference type="EMBL" id="JAMZFW010000014">
    <property type="protein sequence ID" value="MCP1102811.1"/>
    <property type="molecule type" value="Genomic_DNA"/>
</dbReference>
<comment type="caution">
    <text evidence="2">The sequence shown here is derived from an EMBL/GenBank/DDBJ whole genome shotgun (WGS) entry which is preliminary data.</text>
</comment>
<organism evidence="2 3">
    <name type="scientific">Aequitasia blattaphilus</name>
    <dbReference type="NCBI Taxonomy" id="2949332"/>
    <lineage>
        <taxon>Bacteria</taxon>
        <taxon>Bacillati</taxon>
        <taxon>Bacillota</taxon>
        <taxon>Clostridia</taxon>
        <taxon>Lachnospirales</taxon>
        <taxon>Lachnospiraceae</taxon>
        <taxon>Aequitasia</taxon>
    </lineage>
</organism>
<protein>
    <submittedName>
        <fullName evidence="2">LytTR family transcriptional regulator DNA-binding domain-containing protein</fullName>
    </submittedName>
</protein>
<dbReference type="InterPro" id="IPR007492">
    <property type="entry name" value="LytTR_DNA-bd_dom"/>
</dbReference>
<dbReference type="GO" id="GO:0003677">
    <property type="term" value="F:DNA binding"/>
    <property type="evidence" value="ECO:0007669"/>
    <property type="project" value="UniProtKB-KW"/>
</dbReference>
<gene>
    <name evidence="2" type="ORF">NK125_10320</name>
</gene>
<dbReference type="Proteomes" id="UP001523566">
    <property type="component" value="Unassembled WGS sequence"/>
</dbReference>
<dbReference type="PANTHER" id="PTHR37299">
    <property type="entry name" value="TRANSCRIPTIONAL REGULATOR-RELATED"/>
    <property type="match status" value="1"/>
</dbReference>
<dbReference type="PROSITE" id="PS50930">
    <property type="entry name" value="HTH_LYTTR"/>
    <property type="match status" value="1"/>
</dbReference>
<dbReference type="PANTHER" id="PTHR37299:SF4">
    <property type="entry name" value="TRANSCRIPTIONAL REGULATOR"/>
    <property type="match status" value="1"/>
</dbReference>